<feature type="compositionally biased region" description="Basic and acidic residues" evidence="7">
    <location>
        <begin position="1455"/>
        <end position="1476"/>
    </location>
</feature>
<feature type="compositionally biased region" description="Polar residues" evidence="7">
    <location>
        <begin position="23"/>
        <end position="34"/>
    </location>
</feature>
<feature type="region of interest" description="Disordered" evidence="7">
    <location>
        <begin position="447"/>
        <end position="667"/>
    </location>
</feature>
<evidence type="ECO:0000256" key="5">
    <source>
        <dbReference type="ARBA" id="ARBA00023054"/>
    </source>
</evidence>
<feature type="compositionally biased region" description="Basic and acidic residues" evidence="7">
    <location>
        <begin position="787"/>
        <end position="801"/>
    </location>
</feature>
<feature type="coiled-coil region" evidence="6">
    <location>
        <begin position="1192"/>
        <end position="1329"/>
    </location>
</feature>
<evidence type="ECO:0000256" key="7">
    <source>
        <dbReference type="SAM" id="MobiDB-lite"/>
    </source>
</evidence>
<keyword evidence="2" id="KW-0880">Kelch repeat</keyword>
<comment type="subcellular location">
    <subcellularLocation>
        <location evidence="1">Cytoplasm</location>
    </subcellularLocation>
</comment>
<feature type="region of interest" description="Disordered" evidence="7">
    <location>
        <begin position="819"/>
        <end position="840"/>
    </location>
</feature>
<feature type="compositionally biased region" description="Basic residues" evidence="7">
    <location>
        <begin position="1"/>
        <end position="11"/>
    </location>
</feature>
<evidence type="ECO:0000256" key="6">
    <source>
        <dbReference type="SAM" id="Coils"/>
    </source>
</evidence>
<dbReference type="EMBL" id="JAAGWQ010000348">
    <property type="protein sequence ID" value="KAF5656533.1"/>
    <property type="molecule type" value="Genomic_DNA"/>
</dbReference>
<protein>
    <submittedName>
        <fullName evidence="8">Cell polarity protein</fullName>
    </submittedName>
</protein>
<reference evidence="8 9" key="1">
    <citation type="submission" date="2020-05" db="EMBL/GenBank/DDBJ databases">
        <title>Identification and distribution of gene clusters putatively required for synthesis of sphingolipid metabolism inhibitors in phylogenetically diverse species of the filamentous fungus Fusarium.</title>
        <authorList>
            <person name="Kim H.-S."/>
            <person name="Busman M."/>
            <person name="Brown D.W."/>
            <person name="Divon H."/>
            <person name="Uhlig S."/>
            <person name="Proctor R.H."/>
        </authorList>
    </citation>
    <scope>NUCLEOTIDE SEQUENCE [LARGE SCALE GENOMIC DNA]</scope>
    <source>
        <strain evidence="8 9">NRRL 20693</strain>
    </source>
</reference>
<evidence type="ECO:0000313" key="9">
    <source>
        <dbReference type="Proteomes" id="UP000567885"/>
    </source>
</evidence>
<dbReference type="InterPro" id="IPR015915">
    <property type="entry name" value="Kelch-typ_b-propeller"/>
</dbReference>
<feature type="compositionally biased region" description="Polar residues" evidence="7">
    <location>
        <begin position="1121"/>
        <end position="1139"/>
    </location>
</feature>
<keyword evidence="9" id="KW-1185">Reference proteome</keyword>
<organism evidence="8 9">
    <name type="scientific">Fusarium heterosporum</name>
    <dbReference type="NCBI Taxonomy" id="42747"/>
    <lineage>
        <taxon>Eukaryota</taxon>
        <taxon>Fungi</taxon>
        <taxon>Dikarya</taxon>
        <taxon>Ascomycota</taxon>
        <taxon>Pezizomycotina</taxon>
        <taxon>Sordariomycetes</taxon>
        <taxon>Hypocreomycetidae</taxon>
        <taxon>Hypocreales</taxon>
        <taxon>Nectriaceae</taxon>
        <taxon>Fusarium</taxon>
        <taxon>Fusarium heterosporum species complex</taxon>
    </lineage>
</organism>
<dbReference type="GO" id="GO:0051285">
    <property type="term" value="C:cell cortex of cell tip"/>
    <property type="evidence" value="ECO:0007669"/>
    <property type="project" value="TreeGrafter"/>
</dbReference>
<dbReference type="SUPFAM" id="SSF117281">
    <property type="entry name" value="Kelch motif"/>
    <property type="match status" value="1"/>
</dbReference>
<evidence type="ECO:0000256" key="2">
    <source>
        <dbReference type="ARBA" id="ARBA00022441"/>
    </source>
</evidence>
<feature type="compositionally biased region" description="Polar residues" evidence="7">
    <location>
        <begin position="1375"/>
        <end position="1389"/>
    </location>
</feature>
<dbReference type="Pfam" id="PF24681">
    <property type="entry name" value="Kelch_KLHDC2_KLHL20_DRC7"/>
    <property type="match status" value="1"/>
</dbReference>
<dbReference type="OrthoDB" id="45365at2759"/>
<feature type="region of interest" description="Disordered" evidence="7">
    <location>
        <begin position="1438"/>
        <end position="1476"/>
    </location>
</feature>
<feature type="compositionally biased region" description="Polar residues" evidence="7">
    <location>
        <begin position="653"/>
        <end position="667"/>
    </location>
</feature>
<dbReference type="GO" id="GO:0061245">
    <property type="term" value="P:establishment or maintenance of bipolar cell polarity"/>
    <property type="evidence" value="ECO:0007669"/>
    <property type="project" value="TreeGrafter"/>
</dbReference>
<keyword evidence="3" id="KW-0963">Cytoplasm</keyword>
<feature type="region of interest" description="Disordered" evidence="7">
    <location>
        <begin position="773"/>
        <end position="803"/>
    </location>
</feature>
<feature type="compositionally biased region" description="Polar residues" evidence="7">
    <location>
        <begin position="583"/>
        <end position="605"/>
    </location>
</feature>
<dbReference type="InterPro" id="IPR006652">
    <property type="entry name" value="Kelch_1"/>
</dbReference>
<dbReference type="PANTHER" id="PTHR23244:SF456">
    <property type="entry name" value="MULTIPLE EPIDERMAL GROWTH FACTOR-LIKE DOMAINS PROTEIN 8"/>
    <property type="match status" value="1"/>
</dbReference>
<feature type="compositionally biased region" description="Pro residues" evidence="7">
    <location>
        <begin position="526"/>
        <end position="537"/>
    </location>
</feature>
<feature type="compositionally biased region" description="Basic and acidic residues" evidence="7">
    <location>
        <begin position="819"/>
        <end position="834"/>
    </location>
</feature>
<proteinExistence type="predicted"/>
<evidence type="ECO:0000313" key="8">
    <source>
        <dbReference type="EMBL" id="KAF5656533.1"/>
    </source>
</evidence>
<dbReference type="Gene3D" id="2.120.10.80">
    <property type="entry name" value="Kelch-type beta propeller"/>
    <property type="match status" value="1"/>
</dbReference>
<feature type="region of interest" description="Disordered" evidence="7">
    <location>
        <begin position="1359"/>
        <end position="1392"/>
    </location>
</feature>
<dbReference type="FunFam" id="2.120.10.80:FF:000049">
    <property type="entry name" value="Cell polarity protein (Tea1)"/>
    <property type="match status" value="1"/>
</dbReference>
<evidence type="ECO:0000256" key="4">
    <source>
        <dbReference type="ARBA" id="ARBA00022737"/>
    </source>
</evidence>
<dbReference type="Proteomes" id="UP000567885">
    <property type="component" value="Unassembled WGS sequence"/>
</dbReference>
<feature type="region of interest" description="Disordered" evidence="7">
    <location>
        <begin position="1121"/>
        <end position="1140"/>
    </location>
</feature>
<feature type="compositionally biased region" description="Polar residues" evidence="7">
    <location>
        <begin position="450"/>
        <end position="459"/>
    </location>
</feature>
<evidence type="ECO:0000256" key="1">
    <source>
        <dbReference type="ARBA" id="ARBA00004496"/>
    </source>
</evidence>
<comment type="caution">
    <text evidence="8">The sequence shown here is derived from an EMBL/GenBank/DDBJ whole genome shotgun (WGS) entry which is preliminary data.</text>
</comment>
<evidence type="ECO:0000256" key="3">
    <source>
        <dbReference type="ARBA" id="ARBA00022490"/>
    </source>
</evidence>
<gene>
    <name evidence="8" type="ORF">FHETE_10954</name>
</gene>
<dbReference type="PANTHER" id="PTHR23244">
    <property type="entry name" value="KELCH REPEAT DOMAIN"/>
    <property type="match status" value="1"/>
</dbReference>
<sequence>MAFLFKSKKHPERSQPGSRDAASGSQGSIQSTGAGTRVADKNAVQQRATPTGHRATPTGSLNSIEHESSNASPDNGPVQGPAHGHGRRGGSADQPIQQPNETTVRTGPPVSGPNASLYPWSQRRLTYTSTHPSPFPRYGAAVNSVSSKEGDVYLMGGLINGSTVKGDLWMIEAGGNMACYPLATTAEGPGPRVGHSSLLVGNAFIVYGGDTKIEESDSLDETLYLLNTSTRQWSRALPAGPRPSGRYGHSLNILGSKIYVFGGQVEGLFMNDLSAFDLNQLQMPNNRWEILVQGDTSPKMPAPRTNHTMITYNDKMYLFGGTNGFQWFNDVWCYDPAINKWSQFDCIGYIPAPREGHAAALVDDVMYVFGGRTEEGTDLGDLAAFRISSRRWYTFQNMGPSPSPRSGHSMTQVGKSIVVLGGEPSSATTSVSDLGLLYVLDTSKIRYPNDAQTPQQRVQGSRRPSAGEGNRPYPPRDGSTDSRKMIIGGASAPPNGHRSPPNNADAEGSHSAPANAKLPRASAMPPSGPPPQGPMPARPTVDVSAVARVRGQSAERSGSSNSPRTMHSGSPITREVINEVESPISNGQRTPVQQPIRATSRQDQVNGDVPKAKQPQQARVQGPVDGPADALPKSAMAPRPASPPAAPTRQASNPLSRRASSGRNSQTVVLLKELDSARNRNAWYASELELARKSGYVPNTSYSPLLDNKATETFDDEDRPLIEALLAMRTELANVQTSVDKQAVLAAKQIAEAEKQRDVAIQEAIYSKAKLAAHLGGSSTSTPQLDGPRDDNESRTSELSRKLASALHVQKDLQSRLDSAKSELDSEKKARQLADDTSNAAQKRMAELESYKQQTSTEVERLKAELHLAQHEAREHSVARAEVVAAVELLRIEKSDMEQKYQEAVGSSKDHSDTFESLRAAIVASEDSTAHIESKLVEERSQREKLETQLNKLKFEHEARTAELVATTQRLRDAEELSEKHAAEARTNRQAVLAGLDKISARDVSGASKADVERLAALQTQLATSNELVKKYQQELEVAADKLRGAEERIAGLEQYQEQSSREGVTIRRQLQSALRDTQSLQAANSDLKNQLASQQLETNAMSVQHNALKDILSERGISPTTSIRARNLPNSRINSPDQNRARDLEAQLASSSAAHEETKQAFAIQIQESEAAWREKLSQLESDYQSAVHYVKGTEKMLKQLKDQLSRYKTENTRLKTEIEELEDRTQTQGTSASPDWENEKARLETRIQGLEKELQEYSTQMENRILALQKELQETNNHRAAALKYSEEATQKLSTHRKDLEQLQSENALLEQRANDAEHKVALLLDQVEHSVDNYRRRSRQVPSMNSEMAIGANGMGLGHSRHESSESGSVYGGTSANASASENVGTTGKGGLEARNSAALDSLADELETLRSHWEATNKNYRLSTNFDFETAAATKKGDDGATGVGLSESLADWRKRLDTEDPHSDGEKTRQT</sequence>
<keyword evidence="5 6" id="KW-0175">Coiled coil</keyword>
<dbReference type="SMART" id="SM00612">
    <property type="entry name" value="Kelch"/>
    <property type="match status" value="3"/>
</dbReference>
<feature type="compositionally biased region" description="Polar residues" evidence="7">
    <location>
        <begin position="94"/>
        <end position="105"/>
    </location>
</feature>
<feature type="region of interest" description="Disordered" evidence="7">
    <location>
        <begin position="1"/>
        <end position="116"/>
    </location>
</feature>
<keyword evidence="4" id="KW-0677">Repeat</keyword>
<feature type="coiled-coil region" evidence="6">
    <location>
        <begin position="936"/>
        <end position="963"/>
    </location>
</feature>
<feature type="compositionally biased region" description="Polar residues" evidence="7">
    <location>
        <begin position="57"/>
        <end position="73"/>
    </location>
</feature>
<feature type="coiled-coil region" evidence="6">
    <location>
        <begin position="1015"/>
        <end position="1098"/>
    </location>
</feature>
<feature type="compositionally biased region" description="Polar residues" evidence="7">
    <location>
        <begin position="554"/>
        <end position="571"/>
    </location>
</feature>
<accession>A0A8H5SRX9</accession>
<name>A0A8H5SRX9_FUSHE</name>